<name>A0A4Q2ULQ8_9BACT</name>
<accession>A0A4Q2ULQ8</accession>
<evidence type="ECO:0000313" key="2">
    <source>
        <dbReference type="Proteomes" id="UP000290407"/>
    </source>
</evidence>
<dbReference type="Proteomes" id="UP000290407">
    <property type="component" value="Unassembled WGS sequence"/>
</dbReference>
<sequence length="85" mass="9860">MHVLDVSTLFEPELLDRLPINYRYMTRLETSTFGEHFIGQRFSTSTAHYSRDFITQGLYKPVSDWVYPDFLPPPLAPLPDDAPDI</sequence>
<dbReference type="RefSeq" id="WP_077919562.1">
    <property type="nucleotide sequence ID" value="NZ_SBLB01000005.1"/>
</dbReference>
<reference evidence="1 2" key="1">
    <citation type="submission" date="2019-01" db="EMBL/GenBank/DDBJ databases">
        <title>Spirosoma flava sp. nov., a propanil-degrading bacterium isolated from herbicide-contaminated soil.</title>
        <authorList>
            <person name="Zhang L."/>
            <person name="Jiang J.-D."/>
        </authorList>
    </citation>
    <scope>NUCLEOTIDE SEQUENCE [LARGE SCALE GENOMIC DNA]</scope>
    <source>
        <strain evidence="1 2">TY50</strain>
    </source>
</reference>
<organism evidence="1 2">
    <name type="scientific">Spirosoma sordidisoli</name>
    <dbReference type="NCBI Taxonomy" id="2502893"/>
    <lineage>
        <taxon>Bacteria</taxon>
        <taxon>Pseudomonadati</taxon>
        <taxon>Bacteroidota</taxon>
        <taxon>Cytophagia</taxon>
        <taxon>Cytophagales</taxon>
        <taxon>Cytophagaceae</taxon>
        <taxon>Spirosoma</taxon>
    </lineage>
</organism>
<keyword evidence="2" id="KW-1185">Reference proteome</keyword>
<comment type="caution">
    <text evidence="1">The sequence shown here is derived from an EMBL/GenBank/DDBJ whole genome shotgun (WGS) entry which is preliminary data.</text>
</comment>
<gene>
    <name evidence="1" type="ORF">EQG79_19010</name>
</gene>
<protein>
    <submittedName>
        <fullName evidence="1">Uncharacterized protein</fullName>
    </submittedName>
</protein>
<dbReference type="EMBL" id="SBLB01000005">
    <property type="protein sequence ID" value="RYC68450.1"/>
    <property type="molecule type" value="Genomic_DNA"/>
</dbReference>
<evidence type="ECO:0000313" key="1">
    <source>
        <dbReference type="EMBL" id="RYC68450.1"/>
    </source>
</evidence>
<proteinExistence type="predicted"/>
<dbReference type="AlphaFoldDB" id="A0A4Q2ULQ8"/>